<dbReference type="InterPro" id="IPR015414">
    <property type="entry name" value="TMEM64"/>
</dbReference>
<dbReference type="EMBL" id="BAAARE010000039">
    <property type="protein sequence ID" value="GAA2502573.1"/>
    <property type="molecule type" value="Genomic_DNA"/>
</dbReference>
<proteinExistence type="inferred from homology"/>
<evidence type="ECO:0000313" key="10">
    <source>
        <dbReference type="Proteomes" id="UP001500730"/>
    </source>
</evidence>
<evidence type="ECO:0000259" key="8">
    <source>
        <dbReference type="Pfam" id="PF09335"/>
    </source>
</evidence>
<evidence type="ECO:0000256" key="4">
    <source>
        <dbReference type="ARBA" id="ARBA00022692"/>
    </source>
</evidence>
<evidence type="ECO:0000256" key="2">
    <source>
        <dbReference type="ARBA" id="ARBA00008640"/>
    </source>
</evidence>
<comment type="subcellular location">
    <subcellularLocation>
        <location evidence="1 7">Cell membrane</location>
        <topology evidence="1 7">Multi-pass membrane protein</topology>
    </subcellularLocation>
</comment>
<dbReference type="RefSeq" id="WP_344257433.1">
    <property type="nucleotide sequence ID" value="NZ_BAAARE010000039.1"/>
</dbReference>
<keyword evidence="10" id="KW-1185">Reference proteome</keyword>
<reference evidence="9 10" key="1">
    <citation type="journal article" date="2019" name="Int. J. Syst. Evol. Microbiol.">
        <title>The Global Catalogue of Microorganisms (GCM) 10K type strain sequencing project: providing services to taxonomists for standard genome sequencing and annotation.</title>
        <authorList>
            <consortium name="The Broad Institute Genomics Platform"/>
            <consortium name="The Broad Institute Genome Sequencing Center for Infectious Disease"/>
            <person name="Wu L."/>
            <person name="Ma J."/>
        </authorList>
    </citation>
    <scope>NUCLEOTIDE SEQUENCE [LARGE SCALE GENOMIC DNA]</scope>
    <source>
        <strain evidence="9 10">JCM 16259</strain>
    </source>
</reference>
<feature type="transmembrane region" description="Helical" evidence="7">
    <location>
        <begin position="67"/>
        <end position="87"/>
    </location>
</feature>
<name>A0ABN3MJT7_9MICO</name>
<evidence type="ECO:0000256" key="5">
    <source>
        <dbReference type="ARBA" id="ARBA00022989"/>
    </source>
</evidence>
<dbReference type="Proteomes" id="UP001500730">
    <property type="component" value="Unassembled WGS sequence"/>
</dbReference>
<comment type="similarity">
    <text evidence="2 7">Belongs to the TVP38/TMEM64 family.</text>
</comment>
<dbReference type="PANTHER" id="PTHR12677:SF59">
    <property type="entry name" value="GOLGI APPARATUS MEMBRANE PROTEIN TVP38-RELATED"/>
    <property type="match status" value="1"/>
</dbReference>
<comment type="caution">
    <text evidence="9">The sequence shown here is derived from an EMBL/GenBank/DDBJ whole genome shotgun (WGS) entry which is preliminary data.</text>
</comment>
<evidence type="ECO:0000256" key="7">
    <source>
        <dbReference type="RuleBase" id="RU366058"/>
    </source>
</evidence>
<dbReference type="PANTHER" id="PTHR12677">
    <property type="entry name" value="GOLGI APPARATUS MEMBRANE PROTEIN TVP38-RELATED"/>
    <property type="match status" value="1"/>
</dbReference>
<evidence type="ECO:0000256" key="1">
    <source>
        <dbReference type="ARBA" id="ARBA00004651"/>
    </source>
</evidence>
<sequence>MNVEPEPAPLAEPLQVTQHAERGARAGMARGTGRVVLLGVALLGGAVMLCWTGALDPAHVHAFVAKGGSAAPFVFTLFYVVVTLFPVPKNVLSALAGAAFGLPNGVTLVWFAAMVGALVAFAIARRVGPSVLHRSPQAQRQRVLDRLGGHGLAAVLALRLVPVAPFTAVNYLAGMSRVAVRDYTLGTALGILPGTVIYVAAGAFAIAEPGRLTWAGLALLVLMAGGAVVARRLSRGRAGA</sequence>
<keyword evidence="3 7" id="KW-1003">Cell membrane</keyword>
<evidence type="ECO:0000256" key="6">
    <source>
        <dbReference type="ARBA" id="ARBA00023136"/>
    </source>
</evidence>
<evidence type="ECO:0000313" key="9">
    <source>
        <dbReference type="EMBL" id="GAA2502573.1"/>
    </source>
</evidence>
<gene>
    <name evidence="9" type="ORF">GCM10009858_45900</name>
</gene>
<keyword evidence="5 7" id="KW-1133">Transmembrane helix</keyword>
<organism evidence="9 10">
    <name type="scientific">Terrabacter carboxydivorans</name>
    <dbReference type="NCBI Taxonomy" id="619730"/>
    <lineage>
        <taxon>Bacteria</taxon>
        <taxon>Bacillati</taxon>
        <taxon>Actinomycetota</taxon>
        <taxon>Actinomycetes</taxon>
        <taxon>Micrococcales</taxon>
        <taxon>Intrasporangiaceae</taxon>
        <taxon>Terrabacter</taxon>
    </lineage>
</organism>
<dbReference type="Pfam" id="PF09335">
    <property type="entry name" value="VTT_dom"/>
    <property type="match status" value="1"/>
</dbReference>
<feature type="transmembrane region" description="Helical" evidence="7">
    <location>
        <begin position="185"/>
        <end position="206"/>
    </location>
</feature>
<keyword evidence="6 7" id="KW-0472">Membrane</keyword>
<accession>A0ABN3MJT7</accession>
<feature type="transmembrane region" description="Helical" evidence="7">
    <location>
        <begin position="99"/>
        <end position="124"/>
    </location>
</feature>
<dbReference type="InterPro" id="IPR032816">
    <property type="entry name" value="VTT_dom"/>
</dbReference>
<protein>
    <recommendedName>
        <fullName evidence="7">TVP38/TMEM64 family membrane protein</fullName>
    </recommendedName>
</protein>
<feature type="transmembrane region" description="Helical" evidence="7">
    <location>
        <begin position="35"/>
        <end position="55"/>
    </location>
</feature>
<feature type="transmembrane region" description="Helical" evidence="7">
    <location>
        <begin position="212"/>
        <end position="230"/>
    </location>
</feature>
<evidence type="ECO:0000256" key="3">
    <source>
        <dbReference type="ARBA" id="ARBA00022475"/>
    </source>
</evidence>
<keyword evidence="4 7" id="KW-0812">Transmembrane</keyword>
<feature type="transmembrane region" description="Helical" evidence="7">
    <location>
        <begin position="152"/>
        <end position="173"/>
    </location>
</feature>
<feature type="domain" description="VTT" evidence="8">
    <location>
        <begin position="87"/>
        <end position="203"/>
    </location>
</feature>